<feature type="transmembrane region" description="Helical" evidence="7">
    <location>
        <begin position="86"/>
        <end position="104"/>
    </location>
</feature>
<feature type="transmembrane region" description="Helical" evidence="7">
    <location>
        <begin position="385"/>
        <end position="402"/>
    </location>
</feature>
<comment type="similarity">
    <text evidence="2">Belongs to the major facilitator superfamily. Proton-dependent oligopeptide transporter (POT/PTR) (TC 2.A.17) family.</text>
</comment>
<feature type="transmembrane region" description="Helical" evidence="7">
    <location>
        <begin position="423"/>
        <end position="443"/>
    </location>
</feature>
<evidence type="ECO:0000256" key="1">
    <source>
        <dbReference type="ARBA" id="ARBA00004141"/>
    </source>
</evidence>
<feature type="region of interest" description="Disordered" evidence="6">
    <location>
        <begin position="569"/>
        <end position="589"/>
    </location>
</feature>
<keyword evidence="9" id="KW-1185">Reference proteome</keyword>
<dbReference type="SUPFAM" id="SSF103473">
    <property type="entry name" value="MFS general substrate transporter"/>
    <property type="match status" value="1"/>
</dbReference>
<dbReference type="InterPro" id="IPR018456">
    <property type="entry name" value="PTR2_symporter_CS"/>
</dbReference>
<dbReference type="Gene3D" id="1.20.1250.20">
    <property type="entry name" value="MFS general substrate transporter like domains"/>
    <property type="match status" value="1"/>
</dbReference>
<keyword evidence="4 7" id="KW-1133">Transmembrane helix</keyword>
<feature type="transmembrane region" description="Helical" evidence="7">
    <location>
        <begin position="228"/>
        <end position="249"/>
    </location>
</feature>
<feature type="transmembrane region" description="Helical" evidence="7">
    <location>
        <begin position="458"/>
        <end position="478"/>
    </location>
</feature>
<name>A0A835RMK2_VANPL</name>
<feature type="compositionally biased region" description="Basic and acidic residues" evidence="6">
    <location>
        <begin position="569"/>
        <end position="579"/>
    </location>
</feature>
<dbReference type="PROSITE" id="PS01022">
    <property type="entry name" value="PTR2_1"/>
    <property type="match status" value="1"/>
</dbReference>
<evidence type="ECO:0000313" key="8">
    <source>
        <dbReference type="EMBL" id="KAG0491566.1"/>
    </source>
</evidence>
<organism evidence="8 9">
    <name type="scientific">Vanilla planifolia</name>
    <name type="common">Vanilla</name>
    <dbReference type="NCBI Taxonomy" id="51239"/>
    <lineage>
        <taxon>Eukaryota</taxon>
        <taxon>Viridiplantae</taxon>
        <taxon>Streptophyta</taxon>
        <taxon>Embryophyta</taxon>
        <taxon>Tracheophyta</taxon>
        <taxon>Spermatophyta</taxon>
        <taxon>Magnoliopsida</taxon>
        <taxon>Liliopsida</taxon>
        <taxon>Asparagales</taxon>
        <taxon>Orchidaceae</taxon>
        <taxon>Vanilloideae</taxon>
        <taxon>Vanilleae</taxon>
        <taxon>Vanilla</taxon>
    </lineage>
</organism>
<reference evidence="8 9" key="1">
    <citation type="journal article" date="2020" name="Nat. Food">
        <title>A phased Vanilla planifolia genome enables genetic improvement of flavour and production.</title>
        <authorList>
            <person name="Hasing T."/>
            <person name="Tang H."/>
            <person name="Brym M."/>
            <person name="Khazi F."/>
            <person name="Huang T."/>
            <person name="Chambers A.H."/>
        </authorList>
    </citation>
    <scope>NUCLEOTIDE SEQUENCE [LARGE SCALE GENOMIC DNA]</scope>
    <source>
        <tissue evidence="8">Leaf</tissue>
    </source>
</reference>
<feature type="transmembrane region" description="Helical" evidence="7">
    <location>
        <begin position="540"/>
        <end position="561"/>
    </location>
</feature>
<dbReference type="Pfam" id="PF00854">
    <property type="entry name" value="PTR2"/>
    <property type="match status" value="1"/>
</dbReference>
<evidence type="ECO:0000256" key="5">
    <source>
        <dbReference type="ARBA" id="ARBA00023136"/>
    </source>
</evidence>
<evidence type="ECO:0000256" key="3">
    <source>
        <dbReference type="ARBA" id="ARBA00022692"/>
    </source>
</evidence>
<dbReference type="AlphaFoldDB" id="A0A835RMK2"/>
<dbReference type="InterPro" id="IPR036259">
    <property type="entry name" value="MFS_trans_sf"/>
</dbReference>
<dbReference type="InterPro" id="IPR000109">
    <property type="entry name" value="POT_fam"/>
</dbReference>
<dbReference type="EMBL" id="JADCNL010000002">
    <property type="protein sequence ID" value="KAG0491566.1"/>
    <property type="molecule type" value="Genomic_DNA"/>
</dbReference>
<dbReference type="CDD" id="cd17351">
    <property type="entry name" value="MFS_NPF"/>
    <property type="match status" value="1"/>
</dbReference>
<feature type="transmembrane region" description="Helical" evidence="7">
    <location>
        <begin position="158"/>
        <end position="178"/>
    </location>
</feature>
<dbReference type="GO" id="GO:0022857">
    <property type="term" value="F:transmembrane transporter activity"/>
    <property type="evidence" value="ECO:0007669"/>
    <property type="project" value="InterPro"/>
</dbReference>
<feature type="transmembrane region" description="Helical" evidence="7">
    <location>
        <begin position="199"/>
        <end position="222"/>
    </location>
</feature>
<feature type="transmembrane region" description="Helical" evidence="7">
    <location>
        <begin position="111"/>
        <end position="138"/>
    </location>
</feature>
<evidence type="ECO:0000256" key="7">
    <source>
        <dbReference type="SAM" id="Phobius"/>
    </source>
</evidence>
<feature type="transmembrane region" description="Helical" evidence="7">
    <location>
        <begin position="58"/>
        <end position="74"/>
    </location>
</feature>
<dbReference type="OrthoDB" id="771227at2759"/>
<evidence type="ECO:0000256" key="2">
    <source>
        <dbReference type="ARBA" id="ARBA00005982"/>
    </source>
</evidence>
<protein>
    <submittedName>
        <fullName evidence="8">Uncharacterized protein</fullName>
    </submittedName>
</protein>
<keyword evidence="3 7" id="KW-0812">Transmembrane</keyword>
<evidence type="ECO:0000256" key="4">
    <source>
        <dbReference type="ARBA" id="ARBA00022989"/>
    </source>
</evidence>
<dbReference type="PANTHER" id="PTHR11654">
    <property type="entry name" value="OLIGOPEPTIDE TRANSPORTER-RELATED"/>
    <property type="match status" value="1"/>
</dbReference>
<sequence length="589" mass="65271">MEIDSITGTYTGELPVKASTTLVRNGAVDFRGRIADKATTGGWKASPFIIVNEMSERMAFYAIALNMVIFLQKEMHEALPDASTHVTNWIGATFVLTVFGAFLADAYLGRFLTIVIFSCIYAMGTVLLTLAASISSFRPPQCVLGSDLCRSATASQSAFLYGALALIGLGTAGIKPCISSFGADQFDETDPKEARNKYSFFNWFFFAINLGVLLGITLVAYIEESKGWGWGFATSTLASIASIIALISGTRLYRHQRPRGSPFTRFLQVAVAAFRNRNRVVEEEYDLFEVKTEESAIHGSRKLPHTKQYQFLDKAAATDGQEEVSRWRLCTVTQVEEFKSFLRVLPIWATTICFPLAFSQINLFVSQAMIMDRRLGGRHFVVPPGSVAVFTAVNALVFIPLYERIGVPLLRRVTGHCRGLSSLKRVGIGLFLTVPTFVVAGFVERHRRNSADPSSVTFWWLFPQYFLLGIAEVFVYVGQLEFFYDEAADGMKSLSSAIFLSAGGLGNWLNTLMVKTVETATGGIERGWLRKDLNDSKLDYYYWIVCGIVAVNFCIYVVVAWRFQGKEQASRGGSHESTGKENSTVEEGL</sequence>
<comment type="subcellular location">
    <subcellularLocation>
        <location evidence="1">Membrane</location>
        <topology evidence="1">Multi-pass membrane protein</topology>
    </subcellularLocation>
</comment>
<dbReference type="GO" id="GO:0006857">
    <property type="term" value="P:oligopeptide transport"/>
    <property type="evidence" value="ECO:0007669"/>
    <property type="project" value="InterPro"/>
</dbReference>
<evidence type="ECO:0000256" key="6">
    <source>
        <dbReference type="SAM" id="MobiDB-lite"/>
    </source>
</evidence>
<dbReference type="GO" id="GO:0016020">
    <property type="term" value="C:membrane"/>
    <property type="evidence" value="ECO:0007669"/>
    <property type="project" value="UniProtKB-SubCell"/>
</dbReference>
<evidence type="ECO:0000313" key="9">
    <source>
        <dbReference type="Proteomes" id="UP000636800"/>
    </source>
</evidence>
<dbReference type="Proteomes" id="UP000636800">
    <property type="component" value="Chromosome 2"/>
</dbReference>
<accession>A0A835RMK2</accession>
<keyword evidence="5 7" id="KW-0472">Membrane</keyword>
<gene>
    <name evidence="8" type="ORF">HPP92_004964</name>
</gene>
<proteinExistence type="inferred from homology"/>
<comment type="caution">
    <text evidence="8">The sequence shown here is derived from an EMBL/GenBank/DDBJ whole genome shotgun (WGS) entry which is preliminary data.</text>
</comment>